<reference evidence="2" key="1">
    <citation type="submission" date="2021-03" db="EMBL/GenBank/DDBJ databases">
        <authorList>
            <person name="Bekaert M."/>
        </authorList>
    </citation>
    <scope>NUCLEOTIDE SEQUENCE</scope>
</reference>
<feature type="compositionally biased region" description="Low complexity" evidence="1">
    <location>
        <begin position="250"/>
        <end position="262"/>
    </location>
</feature>
<feature type="compositionally biased region" description="Polar residues" evidence="1">
    <location>
        <begin position="130"/>
        <end position="145"/>
    </location>
</feature>
<protein>
    <submittedName>
        <fullName evidence="2">Uncharacterized protein</fullName>
    </submittedName>
</protein>
<feature type="region of interest" description="Disordered" evidence="1">
    <location>
        <begin position="83"/>
        <end position="195"/>
    </location>
</feature>
<organism evidence="2 3">
    <name type="scientific">Mytilus edulis</name>
    <name type="common">Blue mussel</name>
    <dbReference type="NCBI Taxonomy" id="6550"/>
    <lineage>
        <taxon>Eukaryota</taxon>
        <taxon>Metazoa</taxon>
        <taxon>Spiralia</taxon>
        <taxon>Lophotrochozoa</taxon>
        <taxon>Mollusca</taxon>
        <taxon>Bivalvia</taxon>
        <taxon>Autobranchia</taxon>
        <taxon>Pteriomorphia</taxon>
        <taxon>Mytilida</taxon>
        <taxon>Mytiloidea</taxon>
        <taxon>Mytilidae</taxon>
        <taxon>Mytilinae</taxon>
        <taxon>Mytilus</taxon>
    </lineage>
</organism>
<dbReference type="Proteomes" id="UP000683360">
    <property type="component" value="Unassembled WGS sequence"/>
</dbReference>
<name>A0A8S3UGP5_MYTED</name>
<comment type="caution">
    <text evidence="2">The sequence shown here is derived from an EMBL/GenBank/DDBJ whole genome shotgun (WGS) entry which is preliminary data.</text>
</comment>
<dbReference type="AlphaFoldDB" id="A0A8S3UGP5"/>
<feature type="compositionally biased region" description="Polar residues" evidence="1">
    <location>
        <begin position="328"/>
        <end position="345"/>
    </location>
</feature>
<feature type="region of interest" description="Disordered" evidence="1">
    <location>
        <begin position="515"/>
        <end position="540"/>
    </location>
</feature>
<feature type="compositionally biased region" description="Polar residues" evidence="1">
    <location>
        <begin position="427"/>
        <end position="437"/>
    </location>
</feature>
<evidence type="ECO:0000256" key="1">
    <source>
        <dbReference type="SAM" id="MobiDB-lite"/>
    </source>
</evidence>
<feature type="compositionally biased region" description="Basic and acidic residues" evidence="1">
    <location>
        <begin position="410"/>
        <end position="426"/>
    </location>
</feature>
<evidence type="ECO:0000313" key="3">
    <source>
        <dbReference type="Proteomes" id="UP000683360"/>
    </source>
</evidence>
<accession>A0A8S3UGP5</accession>
<feature type="region of interest" description="Disordered" evidence="1">
    <location>
        <begin position="398"/>
        <end position="440"/>
    </location>
</feature>
<feature type="region of interest" description="Disordered" evidence="1">
    <location>
        <begin position="302"/>
        <end position="365"/>
    </location>
</feature>
<gene>
    <name evidence="2" type="ORF">MEDL_54828</name>
</gene>
<feature type="compositionally biased region" description="Polar residues" evidence="1">
    <location>
        <begin position="98"/>
        <end position="110"/>
    </location>
</feature>
<keyword evidence="3" id="KW-1185">Reference proteome</keyword>
<sequence>MNGVNTVRLPLIGEGFHIGGVRTDREPPSRSWARIRTCLIDNPKDEEFSRRQEFWSYQNRNRGVVKSLLKKLPNVPFRIKKKKMRQKDIETERDRIRQTISKLPNISNTEKIMEQDSPGRSTRPRPLGTSKYSDFNFRSSEMNRSNLKEVTRKTDKNNNSNDSDFVPNSSRLPLIDDRPTKTSPVKGNSKLDEHSKKVSFSMNDLSTEIDNRCSTAASRSSTVSETAIENYGHTSHGIADMPRTVLDVVSGNSNDNSENLNNSKKKSNNSIPTVSNNHKHWFQRVVGDKELIASNDYENFARTARPLTDRPSDDQPTNSKIPPEKQYSRSGWNVHSQPFFSNYSGTDRHDNRTSRLSSTKVGARSVESRLNDQNYVKNNETEKLKRFERTYQAQSLTQSRIAERLTQGKSPDRYDKSPERNSRLSDRTSPAQTQTPNRLADRLALSRSPERMSQGQGFNRNSPQRQNKLVSMDHQFNDIGQSSPFSPSPRYMGEYKLTKSPPPVSPGRYFPLFPSNGSPMRKIGGGGKNKFQRTNSKQEPIVLPLQESEGYMIS</sequence>
<feature type="compositionally biased region" description="Basic and acidic residues" evidence="1">
    <location>
        <begin position="146"/>
        <end position="156"/>
    </location>
</feature>
<dbReference type="EMBL" id="CAJPWZ010002680">
    <property type="protein sequence ID" value="CAG2242677.1"/>
    <property type="molecule type" value="Genomic_DNA"/>
</dbReference>
<feature type="compositionally biased region" description="Basic and acidic residues" evidence="1">
    <location>
        <begin position="86"/>
        <end position="97"/>
    </location>
</feature>
<proteinExistence type="predicted"/>
<feature type="region of interest" description="Disordered" evidence="1">
    <location>
        <begin position="248"/>
        <end position="276"/>
    </location>
</feature>
<dbReference type="OrthoDB" id="6123680at2759"/>
<evidence type="ECO:0000313" key="2">
    <source>
        <dbReference type="EMBL" id="CAG2242677.1"/>
    </source>
</evidence>